<accession>A0A9X0D9X1</accession>
<keyword evidence="3" id="KW-1185">Reference proteome</keyword>
<dbReference type="EMBL" id="MU825409">
    <property type="protein sequence ID" value="KAJ7390988.1"/>
    <property type="molecule type" value="Genomic_DNA"/>
</dbReference>
<reference evidence="2" key="1">
    <citation type="submission" date="2023-01" db="EMBL/GenBank/DDBJ databases">
        <title>Genome assembly of the deep-sea coral Lophelia pertusa.</title>
        <authorList>
            <person name="Herrera S."/>
            <person name="Cordes E."/>
        </authorList>
    </citation>
    <scope>NUCLEOTIDE SEQUENCE</scope>
    <source>
        <strain evidence="2">USNM1676648</strain>
        <tissue evidence="2">Polyp</tissue>
    </source>
</reference>
<organism evidence="2 3">
    <name type="scientific">Desmophyllum pertusum</name>
    <dbReference type="NCBI Taxonomy" id="174260"/>
    <lineage>
        <taxon>Eukaryota</taxon>
        <taxon>Metazoa</taxon>
        <taxon>Cnidaria</taxon>
        <taxon>Anthozoa</taxon>
        <taxon>Hexacorallia</taxon>
        <taxon>Scleractinia</taxon>
        <taxon>Caryophylliina</taxon>
        <taxon>Caryophylliidae</taxon>
        <taxon>Desmophyllum</taxon>
    </lineage>
</organism>
<evidence type="ECO:0000313" key="3">
    <source>
        <dbReference type="Proteomes" id="UP001163046"/>
    </source>
</evidence>
<comment type="caution">
    <text evidence="2">The sequence shown here is derived from an EMBL/GenBank/DDBJ whole genome shotgun (WGS) entry which is preliminary data.</text>
</comment>
<dbReference type="AlphaFoldDB" id="A0A9X0D9X1"/>
<feature type="signal peptide" evidence="1">
    <location>
        <begin position="1"/>
        <end position="20"/>
    </location>
</feature>
<evidence type="ECO:0000256" key="1">
    <source>
        <dbReference type="SAM" id="SignalP"/>
    </source>
</evidence>
<evidence type="ECO:0000313" key="2">
    <source>
        <dbReference type="EMBL" id="KAJ7390988.1"/>
    </source>
</evidence>
<feature type="chain" id="PRO_5040932001" evidence="1">
    <location>
        <begin position="21"/>
        <end position="220"/>
    </location>
</feature>
<keyword evidence="1" id="KW-0732">Signal</keyword>
<proteinExistence type="predicted"/>
<dbReference type="Proteomes" id="UP001163046">
    <property type="component" value="Unassembled WGS sequence"/>
</dbReference>
<name>A0A9X0D9X1_9CNID</name>
<sequence length="220" mass="24979">MVVWFFEFIWLLWILTSSEARTTHSGTIQAVGARSAYAGSYGRHTTRFPHGVQQGKPSNTRPRLEVKNKNEEKNLKMDFTRGISHFTADQSTTTTSRRSNNNLTAGHKNLPEIYLLVLNLATGLKNFSETSRKRFTSLLSKSLGLHEQGCVILHVLPISLRKIQVELYCEKDMVKAMGSEWEPNVFIPADKMIQTLDSPSMQPFLREFNITAYGVKDTLK</sequence>
<protein>
    <submittedName>
        <fullName evidence="2">Uncharacterized protein</fullName>
    </submittedName>
</protein>
<gene>
    <name evidence="2" type="ORF">OS493_021008</name>
</gene>